<proteinExistence type="predicted"/>
<dbReference type="PANTHER" id="PTHR46796">
    <property type="entry name" value="HTH-TYPE TRANSCRIPTIONAL ACTIVATOR RHAS-RELATED"/>
    <property type="match status" value="1"/>
</dbReference>
<dbReference type="InterPro" id="IPR018062">
    <property type="entry name" value="HTH_AraC-typ_CS"/>
</dbReference>
<evidence type="ECO:0000313" key="5">
    <source>
        <dbReference type="EMBL" id="MDC0667811.1"/>
    </source>
</evidence>
<dbReference type="SMART" id="SM00342">
    <property type="entry name" value="HTH_ARAC"/>
    <property type="match status" value="1"/>
</dbReference>
<keyword evidence="3" id="KW-0804">Transcription</keyword>
<dbReference type="InterPro" id="IPR009057">
    <property type="entry name" value="Homeodomain-like_sf"/>
</dbReference>
<dbReference type="InterPro" id="IPR020449">
    <property type="entry name" value="Tscrpt_reg_AraC-type_HTH"/>
</dbReference>
<evidence type="ECO:0000313" key="6">
    <source>
        <dbReference type="Proteomes" id="UP001217838"/>
    </source>
</evidence>
<name>A0ABT5B152_9BACT</name>
<gene>
    <name evidence="5" type="ORF">POL58_08685</name>
</gene>
<dbReference type="PROSITE" id="PS01124">
    <property type="entry name" value="HTH_ARAC_FAMILY_2"/>
    <property type="match status" value="1"/>
</dbReference>
<evidence type="ECO:0000256" key="2">
    <source>
        <dbReference type="ARBA" id="ARBA00023125"/>
    </source>
</evidence>
<dbReference type="Gene3D" id="1.10.10.60">
    <property type="entry name" value="Homeodomain-like"/>
    <property type="match status" value="2"/>
</dbReference>
<dbReference type="Proteomes" id="UP001217838">
    <property type="component" value="Unassembled WGS sequence"/>
</dbReference>
<dbReference type="PROSITE" id="PS00041">
    <property type="entry name" value="HTH_ARAC_FAMILY_1"/>
    <property type="match status" value="1"/>
</dbReference>
<sequence length="309" mass="33896">MSDERASADDGAESAIRLVDRKTGREYATAAASAVLHASARIPWRSPLVLELHRIPPYEHQEHVVVGHQLMVNLGGPVRFGWQEDDRRREAMFATGALCIQSEGDANAPFWRDEMTFATASIPPTMVEALLSDRAPSPAATFIKRHCVADRSAEASVRSLVAELSSPTEPLRAEMLCHAFVLHLLGVHGQAPRRKQLAPRGKLGPAQLRGAVELAHERLACDLTLEAMAKVAGYSPFHFARLFKATTGLAPHQFVLQLRLERAARLLRGRDPKLGDIALATGFYDQAHFTTVFRKAFGVTPAAFAARTR</sequence>
<organism evidence="5 6">
    <name type="scientific">Nannocystis radixulma</name>
    <dbReference type="NCBI Taxonomy" id="2995305"/>
    <lineage>
        <taxon>Bacteria</taxon>
        <taxon>Pseudomonadati</taxon>
        <taxon>Myxococcota</taxon>
        <taxon>Polyangia</taxon>
        <taxon>Nannocystales</taxon>
        <taxon>Nannocystaceae</taxon>
        <taxon>Nannocystis</taxon>
    </lineage>
</organism>
<keyword evidence="2" id="KW-0238">DNA-binding</keyword>
<accession>A0ABT5B152</accession>
<dbReference type="EMBL" id="JAQNDN010000002">
    <property type="protein sequence ID" value="MDC0667811.1"/>
    <property type="molecule type" value="Genomic_DNA"/>
</dbReference>
<protein>
    <submittedName>
        <fullName evidence="5">AraC family transcriptional regulator</fullName>
    </submittedName>
</protein>
<dbReference type="PRINTS" id="PR00032">
    <property type="entry name" value="HTHARAC"/>
</dbReference>
<keyword evidence="6" id="KW-1185">Reference proteome</keyword>
<dbReference type="InterPro" id="IPR050204">
    <property type="entry name" value="AraC_XylS_family_regulators"/>
</dbReference>
<keyword evidence="1" id="KW-0805">Transcription regulation</keyword>
<feature type="domain" description="HTH araC/xylS-type" evidence="4">
    <location>
        <begin position="209"/>
        <end position="307"/>
    </location>
</feature>
<evidence type="ECO:0000256" key="1">
    <source>
        <dbReference type="ARBA" id="ARBA00023015"/>
    </source>
</evidence>
<comment type="caution">
    <text evidence="5">The sequence shown here is derived from an EMBL/GenBank/DDBJ whole genome shotgun (WGS) entry which is preliminary data.</text>
</comment>
<evidence type="ECO:0000259" key="4">
    <source>
        <dbReference type="PROSITE" id="PS01124"/>
    </source>
</evidence>
<dbReference type="PANTHER" id="PTHR46796:SF6">
    <property type="entry name" value="ARAC SUBFAMILY"/>
    <property type="match status" value="1"/>
</dbReference>
<dbReference type="SUPFAM" id="SSF46689">
    <property type="entry name" value="Homeodomain-like"/>
    <property type="match status" value="2"/>
</dbReference>
<dbReference type="Pfam" id="PF12833">
    <property type="entry name" value="HTH_18"/>
    <property type="match status" value="1"/>
</dbReference>
<dbReference type="RefSeq" id="WP_271996212.1">
    <property type="nucleotide sequence ID" value="NZ_JAQNDN010000002.1"/>
</dbReference>
<evidence type="ECO:0000256" key="3">
    <source>
        <dbReference type="ARBA" id="ARBA00023163"/>
    </source>
</evidence>
<reference evidence="5 6" key="1">
    <citation type="submission" date="2022-11" db="EMBL/GenBank/DDBJ databases">
        <title>Minimal conservation of predation-associated metabolite biosynthetic gene clusters underscores biosynthetic potential of Myxococcota including descriptions for ten novel species: Archangium lansinium sp. nov., Myxococcus landrumus sp. nov., Nannocystis bai.</title>
        <authorList>
            <person name="Ahearne A."/>
            <person name="Stevens C."/>
            <person name="Dowd S."/>
        </authorList>
    </citation>
    <scope>NUCLEOTIDE SEQUENCE [LARGE SCALE GENOMIC DNA]</scope>
    <source>
        <strain evidence="5 6">NCELM</strain>
    </source>
</reference>
<dbReference type="InterPro" id="IPR018060">
    <property type="entry name" value="HTH_AraC"/>
</dbReference>